<sequence>MMTPMFQFKRPWYPLPFPVHVELETALGSLLATAFPPPASTLEFILDESSRVASARVGSLRRPTRSPGTMAFLFGRARPRTSAADLPKQAREQLLKLDESGWASKNDDMAKLLAQMKLILQGTHEADASPDLVYQLVTGLIEEDLLYGLAVNLWRLSFDARKDIQMIFSSVFRFRPPTAPANSEPLALTYVVDKRPQVLVELCKGYDRKESATPAGSVLREVLKNEAAAAIILYDDGDEPGSSARGFNAIDRERRQSGKGVFWQFFDWIDRSSFEVSADAFTTFRELLTKHKGLVPKYLSVNFDRFFDQYNTVLVQSNSYVTKRQSIKLLGEILLDRSNYNVMTAYVDRGDHLKICMNILRDDRKMVQYEGFHVFKVFVANPHKSVPVQKILLMNRDKLLTFLSHFLEDRTDDEQFIDEREFLIKQIRNMPPTPVPPQQ</sequence>
<dbReference type="GO" id="GO:0005737">
    <property type="term" value="C:cytoplasm"/>
    <property type="evidence" value="ECO:0007669"/>
    <property type="project" value="UniProtKB-ARBA"/>
</dbReference>
<evidence type="ECO:0000256" key="1">
    <source>
        <dbReference type="ARBA" id="ARBA00011012"/>
    </source>
</evidence>
<dbReference type="InterPro" id="IPR016024">
    <property type="entry name" value="ARM-type_fold"/>
</dbReference>
<gene>
    <name evidence="2" type="ORF">P8C59_006015</name>
</gene>
<evidence type="ECO:0000313" key="2">
    <source>
        <dbReference type="EMBL" id="KAK2071606.1"/>
    </source>
</evidence>
<dbReference type="InterPro" id="IPR013878">
    <property type="entry name" value="Mo25"/>
</dbReference>
<name>A0AAD9I5V4_9PEZI</name>
<dbReference type="Pfam" id="PF08569">
    <property type="entry name" value="Mo25"/>
    <property type="match status" value="1"/>
</dbReference>
<accession>A0AAD9I5V4</accession>
<dbReference type="FunFam" id="1.25.10.10:FF:000257">
    <property type="entry name" value="Conidiophore development protein hymA"/>
    <property type="match status" value="1"/>
</dbReference>
<keyword evidence="3" id="KW-1185">Reference proteome</keyword>
<dbReference type="AlphaFoldDB" id="A0AAD9I5V4"/>
<reference evidence="2" key="1">
    <citation type="journal article" date="2023" name="Mol. Plant Microbe Interact.">
        <title>Elucidating the Obligate Nature and Biological Capacity of an Invasive Fungal Corn Pathogen.</title>
        <authorList>
            <person name="MacCready J.S."/>
            <person name="Roggenkamp E.M."/>
            <person name="Gdanetz K."/>
            <person name="Chilvers M.I."/>
        </authorList>
    </citation>
    <scope>NUCLEOTIDE SEQUENCE</scope>
    <source>
        <strain evidence="2">PM02</strain>
    </source>
</reference>
<protein>
    <recommendedName>
        <fullName evidence="4">Conidiophore development protein hymA</fullName>
    </recommendedName>
</protein>
<proteinExistence type="inferred from homology"/>
<dbReference type="EMBL" id="JAQQPM010000005">
    <property type="protein sequence ID" value="KAK2071606.1"/>
    <property type="molecule type" value="Genomic_DNA"/>
</dbReference>
<organism evidence="2 3">
    <name type="scientific">Phyllachora maydis</name>
    <dbReference type="NCBI Taxonomy" id="1825666"/>
    <lineage>
        <taxon>Eukaryota</taxon>
        <taxon>Fungi</taxon>
        <taxon>Dikarya</taxon>
        <taxon>Ascomycota</taxon>
        <taxon>Pezizomycotina</taxon>
        <taxon>Sordariomycetes</taxon>
        <taxon>Sordariomycetidae</taxon>
        <taxon>Phyllachorales</taxon>
        <taxon>Phyllachoraceae</taxon>
        <taxon>Phyllachora</taxon>
    </lineage>
</organism>
<dbReference type="PANTHER" id="PTHR10182:SF3">
    <property type="entry name" value="PROTEIN MO25"/>
    <property type="match status" value="1"/>
</dbReference>
<evidence type="ECO:0000313" key="3">
    <source>
        <dbReference type="Proteomes" id="UP001217918"/>
    </source>
</evidence>
<dbReference type="Gene3D" id="1.25.10.10">
    <property type="entry name" value="Leucine-rich Repeat Variant"/>
    <property type="match status" value="1"/>
</dbReference>
<dbReference type="GO" id="GO:0035556">
    <property type="term" value="P:intracellular signal transduction"/>
    <property type="evidence" value="ECO:0007669"/>
    <property type="project" value="TreeGrafter"/>
</dbReference>
<comment type="similarity">
    <text evidence="1">Belongs to the Mo25 family.</text>
</comment>
<comment type="caution">
    <text evidence="2">The sequence shown here is derived from an EMBL/GenBank/DDBJ whole genome shotgun (WGS) entry which is preliminary data.</text>
</comment>
<dbReference type="SUPFAM" id="SSF48371">
    <property type="entry name" value="ARM repeat"/>
    <property type="match status" value="1"/>
</dbReference>
<dbReference type="Proteomes" id="UP001217918">
    <property type="component" value="Unassembled WGS sequence"/>
</dbReference>
<dbReference type="GO" id="GO:0043539">
    <property type="term" value="F:protein serine/threonine kinase activator activity"/>
    <property type="evidence" value="ECO:0007669"/>
    <property type="project" value="TreeGrafter"/>
</dbReference>
<evidence type="ECO:0008006" key="4">
    <source>
        <dbReference type="Google" id="ProtNLM"/>
    </source>
</evidence>
<dbReference type="PANTHER" id="PTHR10182">
    <property type="entry name" value="CALCIUM-BINDING PROTEIN 39-RELATED"/>
    <property type="match status" value="1"/>
</dbReference>
<dbReference type="InterPro" id="IPR011989">
    <property type="entry name" value="ARM-like"/>
</dbReference>